<evidence type="ECO:0000313" key="8">
    <source>
        <dbReference type="Proteomes" id="UP000290545"/>
    </source>
</evidence>
<keyword evidence="5" id="KW-0812">Transmembrane</keyword>
<organism evidence="7 8">
    <name type="scientific">Filimonas effusa</name>
    <dbReference type="NCBI Taxonomy" id="2508721"/>
    <lineage>
        <taxon>Bacteria</taxon>
        <taxon>Pseudomonadati</taxon>
        <taxon>Bacteroidota</taxon>
        <taxon>Chitinophagia</taxon>
        <taxon>Chitinophagales</taxon>
        <taxon>Chitinophagaceae</taxon>
        <taxon>Filimonas</taxon>
    </lineage>
</organism>
<dbReference type="InterPro" id="IPR009009">
    <property type="entry name" value="RlpA-like_DPBB"/>
</dbReference>
<protein>
    <recommendedName>
        <fullName evidence="3">Probable endolytic peptidoglycan transglycosylase RlpA</fullName>
        <ecNumber evidence="3">4.2.2.-</ecNumber>
    </recommendedName>
</protein>
<dbReference type="NCBIfam" id="TIGR00413">
    <property type="entry name" value="rlpA"/>
    <property type="match status" value="1"/>
</dbReference>
<comment type="function">
    <text evidence="3">Lytic transglycosylase with a strong preference for naked glycan strands that lack stem peptides.</text>
</comment>
<comment type="caution">
    <text evidence="7">The sequence shown here is derived from an EMBL/GenBank/DDBJ whole genome shotgun (WGS) entry which is preliminary data.</text>
</comment>
<dbReference type="GO" id="GO:0071555">
    <property type="term" value="P:cell wall organization"/>
    <property type="evidence" value="ECO:0007669"/>
    <property type="project" value="UniProtKB-KW"/>
</dbReference>
<dbReference type="GO" id="GO:0000270">
    <property type="term" value="P:peptidoglycan metabolic process"/>
    <property type="evidence" value="ECO:0007669"/>
    <property type="project" value="UniProtKB-UniRule"/>
</dbReference>
<dbReference type="EC" id="4.2.2.-" evidence="3"/>
<accession>A0A4Q1CZ14</accession>
<dbReference type="GO" id="GO:0008932">
    <property type="term" value="F:lytic endotransglycosylase activity"/>
    <property type="evidence" value="ECO:0007669"/>
    <property type="project" value="UniProtKB-UniRule"/>
</dbReference>
<evidence type="ECO:0000259" key="6">
    <source>
        <dbReference type="Pfam" id="PF03330"/>
    </source>
</evidence>
<proteinExistence type="inferred from homology"/>
<dbReference type="InterPro" id="IPR012997">
    <property type="entry name" value="RplA"/>
</dbReference>
<feature type="domain" description="RlpA-like protein double-psi beta-barrel" evidence="6">
    <location>
        <begin position="56"/>
        <end position="147"/>
    </location>
</feature>
<dbReference type="SUPFAM" id="SSF50685">
    <property type="entry name" value="Barwin-like endoglucanases"/>
    <property type="match status" value="1"/>
</dbReference>
<keyword evidence="1 3" id="KW-0456">Lyase</keyword>
<dbReference type="PANTHER" id="PTHR34183">
    <property type="entry name" value="ENDOLYTIC PEPTIDOGLYCAN TRANSGLYCOSYLASE RLPA"/>
    <property type="match status" value="1"/>
</dbReference>
<dbReference type="CDD" id="cd22268">
    <property type="entry name" value="DPBB_RlpA-like"/>
    <property type="match status" value="1"/>
</dbReference>
<comment type="similarity">
    <text evidence="3 4">Belongs to the RlpA family.</text>
</comment>
<dbReference type="PANTHER" id="PTHR34183:SF1">
    <property type="entry name" value="ENDOLYTIC PEPTIDOGLYCAN TRANSGLYCOSYLASE RLPA"/>
    <property type="match status" value="1"/>
</dbReference>
<name>A0A4Q1CZ14_9BACT</name>
<evidence type="ECO:0000256" key="3">
    <source>
        <dbReference type="HAMAP-Rule" id="MF_02071"/>
    </source>
</evidence>
<dbReference type="InterPro" id="IPR034718">
    <property type="entry name" value="RlpA"/>
</dbReference>
<feature type="transmembrane region" description="Helical" evidence="5">
    <location>
        <begin position="26"/>
        <end position="44"/>
    </location>
</feature>
<keyword evidence="5" id="KW-0472">Membrane</keyword>
<gene>
    <name evidence="3" type="primary">rlpA</name>
    <name evidence="7" type="ORF">ESB13_23335</name>
</gene>
<dbReference type="AlphaFoldDB" id="A0A4Q1CZ14"/>
<evidence type="ECO:0000256" key="5">
    <source>
        <dbReference type="SAM" id="Phobius"/>
    </source>
</evidence>
<evidence type="ECO:0000256" key="4">
    <source>
        <dbReference type="RuleBase" id="RU003495"/>
    </source>
</evidence>
<sequence length="156" mass="17580">MPIFHVEPGAEIAVRPLKNKYLRMKIYTTLILCLLFSIPVWAQLQTKDTSSEKVAYGIASFYSKNLDSTRTATGEIFLNSKMTAASNHFKLNSWVRVTNLRNGKSVIVRINDRMHKRMVLRGRVVDLSRSAAEKLNFISSGLVRVKVVLVPPGTTE</sequence>
<keyword evidence="8" id="KW-1185">Reference proteome</keyword>
<dbReference type="InterPro" id="IPR036908">
    <property type="entry name" value="RlpA-like_sf"/>
</dbReference>
<reference evidence="7 8" key="1">
    <citation type="submission" date="2019-01" db="EMBL/GenBank/DDBJ databases">
        <title>Filimonas sp. strain TTM-71.</title>
        <authorList>
            <person name="Chen W.-M."/>
        </authorList>
    </citation>
    <scope>NUCLEOTIDE SEQUENCE [LARGE SCALE GENOMIC DNA]</scope>
    <source>
        <strain evidence="7 8">TTM-71</strain>
    </source>
</reference>
<dbReference type="Proteomes" id="UP000290545">
    <property type="component" value="Unassembled WGS sequence"/>
</dbReference>
<dbReference type="OrthoDB" id="9779128at2"/>
<keyword evidence="5" id="KW-1133">Transmembrane helix</keyword>
<evidence type="ECO:0000256" key="1">
    <source>
        <dbReference type="ARBA" id="ARBA00023239"/>
    </source>
</evidence>
<keyword evidence="2 3" id="KW-0961">Cell wall biogenesis/degradation</keyword>
<dbReference type="HAMAP" id="MF_02071">
    <property type="entry name" value="RlpA"/>
    <property type="match status" value="1"/>
</dbReference>
<evidence type="ECO:0000256" key="2">
    <source>
        <dbReference type="ARBA" id="ARBA00023316"/>
    </source>
</evidence>
<dbReference type="Pfam" id="PF03330">
    <property type="entry name" value="DPBB_1"/>
    <property type="match status" value="1"/>
</dbReference>
<dbReference type="EMBL" id="SDHZ01000006">
    <property type="protein sequence ID" value="RXK80570.1"/>
    <property type="molecule type" value="Genomic_DNA"/>
</dbReference>
<dbReference type="Gene3D" id="2.40.40.10">
    <property type="entry name" value="RlpA-like domain"/>
    <property type="match status" value="1"/>
</dbReference>
<evidence type="ECO:0000313" key="7">
    <source>
        <dbReference type="EMBL" id="RXK80570.1"/>
    </source>
</evidence>